<comment type="caution">
    <text evidence="2">The sequence shown here is derived from an EMBL/GenBank/DDBJ whole genome shotgun (WGS) entry which is preliminary data.</text>
</comment>
<sequence length="535" mass="60355">MHLGKKVALTVSHRLGLAPPGPYRPGRANWDSKMTRLLLQLAIKEIEAEGRGTTQLLNNSLCNIFTEISARTGEVINLKQFKNRYGVMKRDWQAWILLADSRRGATGLVAAFGQSSHGNSEVCHVFDPNSELSHAFQSENVAKFRNRPLEHEELMQRAFEEVTATGSLQCTPGAEGELDMGADGRRALAIDNDDLTDTDGEGNTIGIENGEEIGSEYTSGEHGVMANLRWGNCGTLEDIGRGTFDFGNFTSLLETGVYPENDPIFNSENGGNDLPNFNYPIVHQQSNELYQNGEGFGNMPGVNRFATTGQGDAGSSDNGPRGEQFVDEYNSLPHFTNEFGDDADSEYSIPADEFYAEFPEDELLVDLLTIALLHAIQILLMPQRLPFHTSSVSCKGYLHELMTSRDERHVHKILTCMRRGFTVDKFKPTRWQDETHEYLDRRDIYKPFKVDLVLASMEIHNYIRRDREADNFFAPVSSAYEYAFEDLPDEDLELENRLDDRDDIVDEDNVPEMNNVRNNIRSALRRLRRRGNRVA</sequence>
<dbReference type="OrthoDB" id="1648440at2759"/>
<keyword evidence="3" id="KW-1185">Reference proteome</keyword>
<dbReference type="PANTHER" id="PTHR31704">
    <property type="entry name" value="MYB/SANT-LIKE DNA-BINDING DOMAIN PROTEIN-RELATED"/>
    <property type="match status" value="1"/>
</dbReference>
<dbReference type="Proteomes" id="UP000626092">
    <property type="component" value="Unassembled WGS sequence"/>
</dbReference>
<reference evidence="2" key="1">
    <citation type="submission" date="2019-11" db="EMBL/GenBank/DDBJ databases">
        <authorList>
            <person name="Liu Y."/>
            <person name="Hou J."/>
            <person name="Li T.-Q."/>
            <person name="Guan C.-H."/>
            <person name="Wu X."/>
            <person name="Wu H.-Z."/>
            <person name="Ling F."/>
            <person name="Zhang R."/>
            <person name="Shi X.-G."/>
            <person name="Ren J.-P."/>
            <person name="Chen E.-F."/>
            <person name="Sun J.-M."/>
        </authorList>
    </citation>
    <scope>NUCLEOTIDE SEQUENCE</scope>
    <source>
        <strain evidence="2">Adult_tree_wgs_1</strain>
        <tissue evidence="2">Leaves</tissue>
    </source>
</reference>
<evidence type="ECO:0000313" key="3">
    <source>
        <dbReference type="Proteomes" id="UP000626092"/>
    </source>
</evidence>
<proteinExistence type="predicted"/>
<feature type="domain" description="Myb/SANT-like" evidence="1">
    <location>
        <begin position="29"/>
        <end position="99"/>
    </location>
</feature>
<dbReference type="AlphaFoldDB" id="A0A834GVR9"/>
<gene>
    <name evidence="2" type="ORF">RHSIM_Rhsim05G0142100</name>
</gene>
<name>A0A834GVR9_RHOSS</name>
<dbReference type="Pfam" id="PF12776">
    <property type="entry name" value="Myb_DNA-bind_3"/>
    <property type="match status" value="1"/>
</dbReference>
<dbReference type="InterPro" id="IPR024752">
    <property type="entry name" value="Myb/SANT-like_dom"/>
</dbReference>
<accession>A0A834GVR9</accession>
<dbReference type="EMBL" id="WJXA01000005">
    <property type="protein sequence ID" value="KAF7143329.1"/>
    <property type="molecule type" value="Genomic_DNA"/>
</dbReference>
<evidence type="ECO:0000313" key="2">
    <source>
        <dbReference type="EMBL" id="KAF7143329.1"/>
    </source>
</evidence>
<evidence type="ECO:0000259" key="1">
    <source>
        <dbReference type="Pfam" id="PF12776"/>
    </source>
</evidence>
<dbReference type="PANTHER" id="PTHR31704:SF37">
    <property type="entry name" value="HEAT SHOCK PROTEIN"/>
    <property type="match status" value="1"/>
</dbReference>
<protein>
    <recommendedName>
        <fullName evidence="1">Myb/SANT-like domain-containing protein</fullName>
    </recommendedName>
</protein>
<organism evidence="2 3">
    <name type="scientific">Rhododendron simsii</name>
    <name type="common">Sims's rhododendron</name>
    <dbReference type="NCBI Taxonomy" id="118357"/>
    <lineage>
        <taxon>Eukaryota</taxon>
        <taxon>Viridiplantae</taxon>
        <taxon>Streptophyta</taxon>
        <taxon>Embryophyta</taxon>
        <taxon>Tracheophyta</taxon>
        <taxon>Spermatophyta</taxon>
        <taxon>Magnoliopsida</taxon>
        <taxon>eudicotyledons</taxon>
        <taxon>Gunneridae</taxon>
        <taxon>Pentapetalae</taxon>
        <taxon>asterids</taxon>
        <taxon>Ericales</taxon>
        <taxon>Ericaceae</taxon>
        <taxon>Ericoideae</taxon>
        <taxon>Rhodoreae</taxon>
        <taxon>Rhododendron</taxon>
    </lineage>
</organism>